<evidence type="ECO:0000256" key="5">
    <source>
        <dbReference type="ARBA" id="ARBA00023163"/>
    </source>
</evidence>
<comment type="caution">
    <text evidence="10">The sequence shown here is derived from an EMBL/GenBank/DDBJ whole genome shotgun (WGS) entry which is preliminary data.</text>
</comment>
<dbReference type="Pfam" id="PF00170">
    <property type="entry name" value="bZIP_1"/>
    <property type="match status" value="1"/>
</dbReference>
<keyword evidence="11" id="KW-1185">Reference proteome</keyword>
<evidence type="ECO:0000256" key="6">
    <source>
        <dbReference type="ARBA" id="ARBA00023242"/>
    </source>
</evidence>
<dbReference type="InterPro" id="IPR046347">
    <property type="entry name" value="bZIP_sf"/>
</dbReference>
<dbReference type="SMR" id="A0A482WEP3"/>
<dbReference type="PROSITE" id="PS00036">
    <property type="entry name" value="BZIP_BASIC"/>
    <property type="match status" value="1"/>
</dbReference>
<feature type="domain" description="BZIP" evidence="9">
    <location>
        <begin position="405"/>
        <end position="468"/>
    </location>
</feature>
<keyword evidence="6" id="KW-0539">Nucleus</keyword>
<dbReference type="AlphaFoldDB" id="A0A482WEP3"/>
<gene>
    <name evidence="10" type="ORF">LSTR_LSTR015968</name>
</gene>
<dbReference type="GO" id="GO:0001228">
    <property type="term" value="F:DNA-binding transcription activator activity, RNA polymerase II-specific"/>
    <property type="evidence" value="ECO:0007669"/>
    <property type="project" value="TreeGrafter"/>
</dbReference>
<feature type="compositionally biased region" description="Basic and acidic residues" evidence="8">
    <location>
        <begin position="403"/>
        <end position="415"/>
    </location>
</feature>
<dbReference type="OrthoDB" id="5847285at2759"/>
<evidence type="ECO:0000256" key="7">
    <source>
        <dbReference type="SAM" id="Coils"/>
    </source>
</evidence>
<comment type="subcellular location">
    <subcellularLocation>
        <location evidence="1">Nucleus</location>
    </subcellularLocation>
</comment>
<proteinExistence type="inferred from homology"/>
<feature type="compositionally biased region" description="Low complexity" evidence="8">
    <location>
        <begin position="338"/>
        <end position="351"/>
    </location>
</feature>
<sequence>MMYDDARMSGYYQPTVSLWPESGHWKMEPTSPPSPPPPVPSSPFVDLDTDSWFAQDGGGLAATNVHNQQNSSNLLEQQQHHHYYAAACESPDLIVPDTSAANYGGGGDVTQKFHLDDVIAKPATRGEAAQKLLNDLDEWIKEAQSHANHRQSLKSHACLKLKPFSDWYEEKIDLPIFEELETVQPTPALATAPLITRRSDVPALLCHNTKMASAGVQQHYAKMASPGGVQYAKMAAAATPIPVALIGGGGGAAPQPSLMQEFDFVLSHHHQEQNMLTPPESPERVGAVEGAGMTMLQNMPTEELDELVRIRVESLVEGGEDSQCSSYSPSAGDEECFSSSGSEGGRSPSPSLEDSSCGSDPEWSPHSSATKSDAKQTAAGGPAATQSKRRRQSGAGKPYQRPPPEEKRQRKKEQNKNAATRYRLKKKAEIEEILGEERGLIDRNQQLKTDVGELQREIKYLKSLMREMLRRKKVIK</sequence>
<reference evidence="10 11" key="1">
    <citation type="journal article" date="2017" name="Gigascience">
        <title>Genome sequence of the small brown planthopper, Laodelphax striatellus.</title>
        <authorList>
            <person name="Zhu J."/>
            <person name="Jiang F."/>
            <person name="Wang X."/>
            <person name="Yang P."/>
            <person name="Bao Y."/>
            <person name="Zhao W."/>
            <person name="Wang W."/>
            <person name="Lu H."/>
            <person name="Wang Q."/>
            <person name="Cui N."/>
            <person name="Li J."/>
            <person name="Chen X."/>
            <person name="Luo L."/>
            <person name="Yu J."/>
            <person name="Kang L."/>
            <person name="Cui F."/>
        </authorList>
    </citation>
    <scope>NUCLEOTIDE SEQUENCE [LARGE SCALE GENOMIC DNA]</scope>
    <source>
        <strain evidence="10">Lst14</strain>
    </source>
</reference>
<keyword evidence="3" id="KW-0805">Transcription regulation</keyword>
<dbReference type="SUPFAM" id="SSF57959">
    <property type="entry name" value="Leucine zipper domain"/>
    <property type="match status" value="1"/>
</dbReference>
<evidence type="ECO:0000259" key="9">
    <source>
        <dbReference type="PROSITE" id="PS50217"/>
    </source>
</evidence>
<keyword evidence="5" id="KW-0804">Transcription</keyword>
<keyword evidence="7" id="KW-0175">Coiled coil</keyword>
<protein>
    <recommendedName>
        <fullName evidence="9">BZIP domain-containing protein</fullName>
    </recommendedName>
</protein>
<dbReference type="PANTHER" id="PTHR13044:SF14">
    <property type="entry name" value="CRYPTOCEPHAL, ISOFORM A"/>
    <property type="match status" value="1"/>
</dbReference>
<dbReference type="SMART" id="SM00338">
    <property type="entry name" value="BRLZ"/>
    <property type="match status" value="1"/>
</dbReference>
<dbReference type="GO" id="GO:0000977">
    <property type="term" value="F:RNA polymerase II transcription regulatory region sequence-specific DNA binding"/>
    <property type="evidence" value="ECO:0007669"/>
    <property type="project" value="TreeGrafter"/>
</dbReference>
<dbReference type="InterPro" id="IPR004827">
    <property type="entry name" value="bZIP"/>
</dbReference>
<evidence type="ECO:0000256" key="8">
    <source>
        <dbReference type="SAM" id="MobiDB-lite"/>
    </source>
</evidence>
<dbReference type="PROSITE" id="PS50217">
    <property type="entry name" value="BZIP"/>
    <property type="match status" value="1"/>
</dbReference>
<comment type="similarity">
    <text evidence="2">Belongs to the bZIP family.</text>
</comment>
<evidence type="ECO:0000256" key="2">
    <source>
        <dbReference type="ARBA" id="ARBA00007163"/>
    </source>
</evidence>
<name>A0A482WEP3_LAOST</name>
<dbReference type="Gene3D" id="1.20.5.170">
    <property type="match status" value="1"/>
</dbReference>
<feature type="region of interest" description="Disordered" evidence="8">
    <location>
        <begin position="318"/>
        <end position="421"/>
    </location>
</feature>
<accession>A0A482WEP3</accession>
<evidence type="ECO:0000313" key="11">
    <source>
        <dbReference type="Proteomes" id="UP000291343"/>
    </source>
</evidence>
<dbReference type="GO" id="GO:0005634">
    <property type="term" value="C:nucleus"/>
    <property type="evidence" value="ECO:0007669"/>
    <property type="project" value="UniProtKB-SubCell"/>
</dbReference>
<evidence type="ECO:0000313" key="10">
    <source>
        <dbReference type="EMBL" id="RZF31993.1"/>
    </source>
</evidence>
<keyword evidence="4" id="KW-0238">DNA-binding</keyword>
<evidence type="ECO:0000256" key="4">
    <source>
        <dbReference type="ARBA" id="ARBA00023125"/>
    </source>
</evidence>
<organism evidence="10 11">
    <name type="scientific">Laodelphax striatellus</name>
    <name type="common">Small brown planthopper</name>
    <name type="synonym">Delphax striatella</name>
    <dbReference type="NCBI Taxonomy" id="195883"/>
    <lineage>
        <taxon>Eukaryota</taxon>
        <taxon>Metazoa</taxon>
        <taxon>Ecdysozoa</taxon>
        <taxon>Arthropoda</taxon>
        <taxon>Hexapoda</taxon>
        <taxon>Insecta</taxon>
        <taxon>Pterygota</taxon>
        <taxon>Neoptera</taxon>
        <taxon>Paraneoptera</taxon>
        <taxon>Hemiptera</taxon>
        <taxon>Auchenorrhyncha</taxon>
        <taxon>Fulgoroidea</taxon>
        <taxon>Delphacidae</taxon>
        <taxon>Criomorphinae</taxon>
        <taxon>Laodelphax</taxon>
    </lineage>
</organism>
<dbReference type="InParanoid" id="A0A482WEP3"/>
<evidence type="ECO:0000256" key="1">
    <source>
        <dbReference type="ARBA" id="ARBA00004123"/>
    </source>
</evidence>
<dbReference type="FunFam" id="1.20.5.170:FF:000021">
    <property type="entry name" value="Cyclic AMP-dependent transcription factor ATF-4"/>
    <property type="match status" value="1"/>
</dbReference>
<dbReference type="Proteomes" id="UP000291343">
    <property type="component" value="Unassembled WGS sequence"/>
</dbReference>
<dbReference type="PANTHER" id="PTHR13044">
    <property type="entry name" value="ACTIVATING TRANSCRIPTION FACTOR ATF 4/5"/>
    <property type="match status" value="1"/>
</dbReference>
<feature type="coiled-coil region" evidence="7">
    <location>
        <begin position="437"/>
        <end position="471"/>
    </location>
</feature>
<dbReference type="STRING" id="195883.A0A482WEP3"/>
<dbReference type="EMBL" id="QKKF02037655">
    <property type="protein sequence ID" value="RZF31993.1"/>
    <property type="molecule type" value="Genomic_DNA"/>
</dbReference>
<dbReference type="CDD" id="cd14692">
    <property type="entry name" value="bZIP_ATF4"/>
    <property type="match status" value="1"/>
</dbReference>
<evidence type="ECO:0000256" key="3">
    <source>
        <dbReference type="ARBA" id="ARBA00023015"/>
    </source>
</evidence>